<dbReference type="PROSITE" id="PS50801">
    <property type="entry name" value="STAS"/>
    <property type="match status" value="1"/>
</dbReference>
<feature type="compositionally biased region" description="Pro residues" evidence="1">
    <location>
        <begin position="112"/>
        <end position="124"/>
    </location>
</feature>
<dbReference type="CDD" id="cd07043">
    <property type="entry name" value="STAS_anti-anti-sigma_factors"/>
    <property type="match status" value="1"/>
</dbReference>
<dbReference type="RefSeq" id="WP_091588296.1">
    <property type="nucleotide sequence ID" value="NZ_JBHRWG010000002.1"/>
</dbReference>
<name>A0A1C3MXR2_9ACTN</name>
<dbReference type="InterPro" id="IPR002645">
    <property type="entry name" value="STAS_dom"/>
</dbReference>
<dbReference type="AlphaFoldDB" id="A0A1C3MXR2"/>
<organism evidence="3 4">
    <name type="scientific">Micromonospora krabiensis</name>
    <dbReference type="NCBI Taxonomy" id="307121"/>
    <lineage>
        <taxon>Bacteria</taxon>
        <taxon>Bacillati</taxon>
        <taxon>Actinomycetota</taxon>
        <taxon>Actinomycetes</taxon>
        <taxon>Micromonosporales</taxon>
        <taxon>Micromonosporaceae</taxon>
        <taxon>Micromonospora</taxon>
    </lineage>
</organism>
<dbReference type="SUPFAM" id="SSF52091">
    <property type="entry name" value="SpoIIaa-like"/>
    <property type="match status" value="1"/>
</dbReference>
<sequence>MDDAIGRGALRCDYSDVKAGTRHVTLSGEADLASADQLRSDLTRLLVPARVTCLTLDLTALRHLDCAALAALLAVRETAAAHGQRVVITAAIGTPARVLMLSAVGELFDYPPQPTAPAEFPTPGPSTLRRPSARRPLYPERYGSSARA</sequence>
<reference evidence="4" key="1">
    <citation type="submission" date="2016-06" db="EMBL/GenBank/DDBJ databases">
        <authorList>
            <person name="Varghese N."/>
        </authorList>
    </citation>
    <scope>NUCLEOTIDE SEQUENCE [LARGE SCALE GENOMIC DNA]</scope>
    <source>
        <strain evidence="4">DSM 45344</strain>
    </source>
</reference>
<protein>
    <submittedName>
        <fullName evidence="3">Anti-anti-sigma factor</fullName>
    </submittedName>
</protein>
<evidence type="ECO:0000256" key="1">
    <source>
        <dbReference type="SAM" id="MobiDB-lite"/>
    </source>
</evidence>
<accession>A0A1C3MXR2</accession>
<dbReference type="OrthoDB" id="3404382at2"/>
<dbReference type="Pfam" id="PF01740">
    <property type="entry name" value="STAS"/>
    <property type="match status" value="1"/>
</dbReference>
<evidence type="ECO:0000259" key="2">
    <source>
        <dbReference type="PROSITE" id="PS50801"/>
    </source>
</evidence>
<proteinExistence type="predicted"/>
<dbReference type="Proteomes" id="UP000199393">
    <property type="component" value="Chromosome I"/>
</dbReference>
<evidence type="ECO:0000313" key="3">
    <source>
        <dbReference type="EMBL" id="SBV25105.1"/>
    </source>
</evidence>
<dbReference type="InterPro" id="IPR036513">
    <property type="entry name" value="STAS_dom_sf"/>
</dbReference>
<dbReference type="EMBL" id="LT598496">
    <property type="protein sequence ID" value="SBV25105.1"/>
    <property type="molecule type" value="Genomic_DNA"/>
</dbReference>
<dbReference type="STRING" id="307121.GA0070620_0574"/>
<gene>
    <name evidence="3" type="ORF">GA0070620_0574</name>
</gene>
<feature type="region of interest" description="Disordered" evidence="1">
    <location>
        <begin position="112"/>
        <end position="148"/>
    </location>
</feature>
<evidence type="ECO:0000313" key="4">
    <source>
        <dbReference type="Proteomes" id="UP000199393"/>
    </source>
</evidence>
<feature type="domain" description="STAS" evidence="2">
    <location>
        <begin position="24"/>
        <end position="90"/>
    </location>
</feature>
<keyword evidence="4" id="KW-1185">Reference proteome</keyword>
<dbReference type="PATRIC" id="fig|307121.4.peg.589"/>
<dbReference type="Gene3D" id="3.30.750.24">
    <property type="entry name" value="STAS domain"/>
    <property type="match status" value="1"/>
</dbReference>